<reference evidence="1 2" key="1">
    <citation type="journal article" date="2017" name="Curr. Biol.">
        <title>The Evolution of Venom by Co-option of Single-Copy Genes.</title>
        <authorList>
            <person name="Martinson E.O."/>
            <person name="Mrinalini"/>
            <person name="Kelkar Y.D."/>
            <person name="Chang C.H."/>
            <person name="Werren J.H."/>
        </authorList>
    </citation>
    <scope>NUCLEOTIDE SEQUENCE [LARGE SCALE GENOMIC DNA]</scope>
    <source>
        <strain evidence="1 2">Alberta</strain>
        <tissue evidence="1">Whole body</tissue>
    </source>
</reference>
<dbReference type="Proteomes" id="UP000215335">
    <property type="component" value="Unassembled WGS sequence"/>
</dbReference>
<accession>A0A232FAQ3</accession>
<name>A0A232FAQ3_9HYME</name>
<keyword evidence="2" id="KW-1185">Reference proteome</keyword>
<protein>
    <submittedName>
        <fullName evidence="1">Uncharacterized protein</fullName>
    </submittedName>
</protein>
<dbReference type="AlphaFoldDB" id="A0A232FAQ3"/>
<sequence length="39" mass="4704">MNQTKKKLSNCRRALVVVLWDSKIIVKRTRFFFLYACLI</sequence>
<evidence type="ECO:0000313" key="2">
    <source>
        <dbReference type="Proteomes" id="UP000215335"/>
    </source>
</evidence>
<proteinExistence type="predicted"/>
<gene>
    <name evidence="1" type="ORF">TSAR_010882</name>
</gene>
<organism evidence="1 2">
    <name type="scientific">Trichomalopsis sarcophagae</name>
    <dbReference type="NCBI Taxonomy" id="543379"/>
    <lineage>
        <taxon>Eukaryota</taxon>
        <taxon>Metazoa</taxon>
        <taxon>Ecdysozoa</taxon>
        <taxon>Arthropoda</taxon>
        <taxon>Hexapoda</taxon>
        <taxon>Insecta</taxon>
        <taxon>Pterygota</taxon>
        <taxon>Neoptera</taxon>
        <taxon>Endopterygota</taxon>
        <taxon>Hymenoptera</taxon>
        <taxon>Apocrita</taxon>
        <taxon>Proctotrupomorpha</taxon>
        <taxon>Chalcidoidea</taxon>
        <taxon>Pteromalidae</taxon>
        <taxon>Pteromalinae</taxon>
        <taxon>Trichomalopsis</taxon>
    </lineage>
</organism>
<comment type="caution">
    <text evidence="1">The sequence shown here is derived from an EMBL/GenBank/DDBJ whole genome shotgun (WGS) entry which is preliminary data.</text>
</comment>
<dbReference type="EMBL" id="NNAY01000590">
    <property type="protein sequence ID" value="OXU27518.1"/>
    <property type="molecule type" value="Genomic_DNA"/>
</dbReference>
<evidence type="ECO:0000313" key="1">
    <source>
        <dbReference type="EMBL" id="OXU27518.1"/>
    </source>
</evidence>